<feature type="region of interest" description="Disordered" evidence="7">
    <location>
        <begin position="344"/>
        <end position="390"/>
    </location>
</feature>
<comment type="caution">
    <text evidence="10">The sequence shown here is derived from an EMBL/GenBank/DDBJ whole genome shotgun (WGS) entry which is preliminary data.</text>
</comment>
<dbReference type="EMBL" id="PVTL01000001">
    <property type="protein sequence ID" value="PRY70309.1"/>
    <property type="molecule type" value="Genomic_DNA"/>
</dbReference>
<dbReference type="Gene3D" id="1.10.510.10">
    <property type="entry name" value="Transferase(Phosphotransferase) domain 1"/>
    <property type="match status" value="1"/>
</dbReference>
<feature type="domain" description="Protein kinase" evidence="9">
    <location>
        <begin position="18"/>
        <end position="285"/>
    </location>
</feature>
<dbReference type="SUPFAM" id="SSF56112">
    <property type="entry name" value="Protein kinase-like (PK-like)"/>
    <property type="match status" value="1"/>
</dbReference>
<evidence type="ECO:0000256" key="3">
    <source>
        <dbReference type="ARBA" id="ARBA00022679"/>
    </source>
</evidence>
<evidence type="ECO:0000256" key="1">
    <source>
        <dbReference type="ARBA" id="ARBA00012513"/>
    </source>
</evidence>
<evidence type="ECO:0000256" key="7">
    <source>
        <dbReference type="SAM" id="MobiDB-lite"/>
    </source>
</evidence>
<feature type="compositionally biased region" description="Low complexity" evidence="7">
    <location>
        <begin position="371"/>
        <end position="381"/>
    </location>
</feature>
<keyword evidence="4" id="KW-0547">Nucleotide-binding</keyword>
<dbReference type="SMART" id="SM00220">
    <property type="entry name" value="S_TKc"/>
    <property type="match status" value="1"/>
</dbReference>
<dbReference type="EC" id="2.7.11.1" evidence="1"/>
<name>A0A2T0VJF2_9MICO</name>
<keyword evidence="6" id="KW-0067">ATP-binding</keyword>
<dbReference type="OrthoDB" id="5125808at2"/>
<dbReference type="RefSeq" id="WP_106209339.1">
    <property type="nucleotide sequence ID" value="NZ_PVTL01000001.1"/>
</dbReference>
<evidence type="ECO:0000313" key="10">
    <source>
        <dbReference type="EMBL" id="PRY70309.1"/>
    </source>
</evidence>
<dbReference type="Pfam" id="PF00069">
    <property type="entry name" value="Pkinase"/>
    <property type="match status" value="1"/>
</dbReference>
<accession>A0A2T0VJF2</accession>
<dbReference type="InterPro" id="IPR000719">
    <property type="entry name" value="Prot_kinase_dom"/>
</dbReference>
<evidence type="ECO:0000259" key="9">
    <source>
        <dbReference type="PROSITE" id="PS50011"/>
    </source>
</evidence>
<feature type="compositionally biased region" description="Acidic residues" evidence="7">
    <location>
        <begin position="439"/>
        <end position="455"/>
    </location>
</feature>
<keyword evidence="3" id="KW-0808">Transferase</keyword>
<keyword evidence="5 10" id="KW-0418">Kinase</keyword>
<keyword evidence="2" id="KW-0723">Serine/threonine-protein kinase</keyword>
<dbReference type="Proteomes" id="UP000237983">
    <property type="component" value="Unassembled WGS sequence"/>
</dbReference>
<feature type="region of interest" description="Disordered" evidence="7">
    <location>
        <begin position="431"/>
        <end position="460"/>
    </location>
</feature>
<dbReference type="AlphaFoldDB" id="A0A2T0VJF2"/>
<dbReference type="PROSITE" id="PS50011">
    <property type="entry name" value="PROTEIN_KINASE_DOM"/>
    <property type="match status" value="1"/>
</dbReference>
<keyword evidence="11" id="KW-1185">Reference proteome</keyword>
<reference evidence="10 11" key="1">
    <citation type="submission" date="2018-03" db="EMBL/GenBank/DDBJ databases">
        <title>Genomic Encyclopedia of Type Strains, Phase III (KMG-III): the genomes of soil and plant-associated and newly described type strains.</title>
        <authorList>
            <person name="Whitman W."/>
        </authorList>
    </citation>
    <scope>NUCLEOTIDE SEQUENCE [LARGE SCALE GENOMIC DNA]</scope>
    <source>
        <strain evidence="10 11">CGMCC 1.12484</strain>
    </source>
</reference>
<keyword evidence="8" id="KW-1133">Transmembrane helix</keyword>
<evidence type="ECO:0000256" key="6">
    <source>
        <dbReference type="ARBA" id="ARBA00022840"/>
    </source>
</evidence>
<protein>
    <recommendedName>
        <fullName evidence="1">non-specific serine/threonine protein kinase</fullName>
        <ecNumber evidence="1">2.7.11.1</ecNumber>
    </recommendedName>
</protein>
<evidence type="ECO:0000256" key="2">
    <source>
        <dbReference type="ARBA" id="ARBA00022527"/>
    </source>
</evidence>
<dbReference type="GO" id="GO:0004674">
    <property type="term" value="F:protein serine/threonine kinase activity"/>
    <property type="evidence" value="ECO:0007669"/>
    <property type="project" value="UniProtKB-KW"/>
</dbReference>
<keyword evidence="8" id="KW-0812">Transmembrane</keyword>
<evidence type="ECO:0000313" key="11">
    <source>
        <dbReference type="Proteomes" id="UP000237983"/>
    </source>
</evidence>
<dbReference type="PANTHER" id="PTHR43289">
    <property type="entry name" value="MITOGEN-ACTIVATED PROTEIN KINASE KINASE KINASE 20-RELATED"/>
    <property type="match status" value="1"/>
</dbReference>
<dbReference type="PANTHER" id="PTHR43289:SF6">
    <property type="entry name" value="SERINE_THREONINE-PROTEIN KINASE NEKL-3"/>
    <property type="match status" value="1"/>
</dbReference>
<organism evidence="10 11">
    <name type="scientific">Glaciihabitans tibetensis</name>
    <dbReference type="NCBI Taxonomy" id="1266600"/>
    <lineage>
        <taxon>Bacteria</taxon>
        <taxon>Bacillati</taxon>
        <taxon>Actinomycetota</taxon>
        <taxon>Actinomycetes</taxon>
        <taxon>Micrococcales</taxon>
        <taxon>Microbacteriaceae</taxon>
        <taxon>Glaciihabitans</taxon>
    </lineage>
</organism>
<evidence type="ECO:0000256" key="5">
    <source>
        <dbReference type="ARBA" id="ARBA00022777"/>
    </source>
</evidence>
<proteinExistence type="predicted"/>
<feature type="transmembrane region" description="Helical" evidence="8">
    <location>
        <begin position="316"/>
        <end position="335"/>
    </location>
</feature>
<evidence type="ECO:0000256" key="8">
    <source>
        <dbReference type="SAM" id="Phobius"/>
    </source>
</evidence>
<dbReference type="GO" id="GO:0005524">
    <property type="term" value="F:ATP binding"/>
    <property type="evidence" value="ECO:0007669"/>
    <property type="project" value="UniProtKB-KW"/>
</dbReference>
<gene>
    <name evidence="10" type="ORF">B0I08_101439</name>
</gene>
<sequence length="512" mass="53052">MTFSAGASRQATDTLVGFRLVRKLGSGTRADVFLAVSDAPGPTESVALKLFHPATDASSIAAEVDALARVDHAHCVRLKDFATVDDGRSILVLSRVPRGSVARLIGLRGQLNPGEAVTIVAPIAGALAHLHAQGVVHTRLSAATVHFGESGEPILLGFGHSRVLAAPSAGRPDGAVAGDREALAVFAKFVLASTRVAVADVDVVTHWIDSEPRPLHQNFAVDLQTRLFDFSPGSAVSFDRPRPGAGSGELRTYAHGAAAVADRSAANPASRKVTKSRGTWVDAALGAAPFAPVSARLRLLLRSRVGPLLRSVRRRFWVAGVVAIFAVGGAVVLMASPGDESIEAAPREAAEKPGATPPDTDPDGLPGGPTDGTPAAGPDAPVDQESGLPEDPVAALPLLLAERARCFEDLSVLCLRSVDQEEGALRAEDGAHILGADEGSADEGSTDEGSTDEGSTEVGGRALGEPFAVSADALVERLGDAALVQFTANEKPASVLMIRTEAGWRLRELYGE</sequence>
<keyword evidence="8" id="KW-0472">Membrane</keyword>
<evidence type="ECO:0000256" key="4">
    <source>
        <dbReference type="ARBA" id="ARBA00022741"/>
    </source>
</evidence>
<dbReference type="InterPro" id="IPR011009">
    <property type="entry name" value="Kinase-like_dom_sf"/>
</dbReference>